<evidence type="ECO:0000313" key="4">
    <source>
        <dbReference type="Proteomes" id="UP000242287"/>
    </source>
</evidence>
<dbReference type="Gene3D" id="2.170.270.10">
    <property type="entry name" value="SET domain"/>
    <property type="match status" value="1"/>
</dbReference>
<evidence type="ECO:0000256" key="1">
    <source>
        <dbReference type="SAM" id="MobiDB-lite"/>
    </source>
</evidence>
<dbReference type="SUPFAM" id="SSF82199">
    <property type="entry name" value="SET domain"/>
    <property type="match status" value="1"/>
</dbReference>
<dbReference type="STRING" id="703135.A0A2A9NM62"/>
<proteinExistence type="predicted"/>
<feature type="domain" description="SET" evidence="2">
    <location>
        <begin position="13"/>
        <end position="458"/>
    </location>
</feature>
<evidence type="ECO:0000259" key="2">
    <source>
        <dbReference type="PROSITE" id="PS50280"/>
    </source>
</evidence>
<keyword evidence="4" id="KW-1185">Reference proteome</keyword>
<name>A0A2A9NM62_9AGAR</name>
<dbReference type="PANTHER" id="PTHR12197">
    <property type="entry name" value="HISTONE-LYSINE N-METHYLTRANSFERASE SMYD"/>
    <property type="match status" value="1"/>
</dbReference>
<dbReference type="CDD" id="cd20071">
    <property type="entry name" value="SET_SMYD"/>
    <property type="match status" value="1"/>
</dbReference>
<dbReference type="PROSITE" id="PS50280">
    <property type="entry name" value="SET"/>
    <property type="match status" value="1"/>
</dbReference>
<dbReference type="Pfam" id="PF00856">
    <property type="entry name" value="SET"/>
    <property type="match status" value="1"/>
</dbReference>
<dbReference type="GO" id="GO:0005634">
    <property type="term" value="C:nucleus"/>
    <property type="evidence" value="ECO:0007669"/>
    <property type="project" value="TreeGrafter"/>
</dbReference>
<sequence length="515" mass="57655">MTGNTQINKEIPLPYTIYATSYGGRGAYAQSFIKAGTRVLCCPAPYASVISRKFRKEVCAWCFKYAFEHGKNTWSCKYERQATCYPLNIPSEEGGKKSGDTRQPKRKGEATTTYLSGVWFCSPECRSRWCTEADFGGLHASLNETLEKIVAAERGSKISDAVQSSMDNNQSKEGNILLCRRLERYWPYASELELSESDSNYRSNVASDTGHASSVPPSYQVLTFRKQLDLVWKHAERVYSPGRQKKRNSAQASKYGQGHHQMEAPFSDFEFDTARFVISALVQRMSEDTAAANATKVDGQSRLGDTPSALSGNGPAVTLADVLELQDNEGEIALWKPEIIASHLRVYGIVKRVVYTALKSAAWKTAGQGCGWNRSRDFIDTSDIVRAILARDHGNVFGIWDTAPQEDSEMLGWGMYVQGSYFNHDCSPNIKKVRVDRALEFYSMRDIEPGEELCTTYIDVNDPVLQRRAELKQEWYFDCACKRCHKELEALGSAPSTAPIDEPVIDSGYISFVDD</sequence>
<dbReference type="InterPro" id="IPR046341">
    <property type="entry name" value="SET_dom_sf"/>
</dbReference>
<dbReference type="InterPro" id="IPR050869">
    <property type="entry name" value="H3K4_H4K5_MeTrfase"/>
</dbReference>
<protein>
    <recommendedName>
        <fullName evidence="2">SET domain-containing protein</fullName>
    </recommendedName>
</protein>
<organism evidence="3 4">
    <name type="scientific">Amanita thiersii Skay4041</name>
    <dbReference type="NCBI Taxonomy" id="703135"/>
    <lineage>
        <taxon>Eukaryota</taxon>
        <taxon>Fungi</taxon>
        <taxon>Dikarya</taxon>
        <taxon>Basidiomycota</taxon>
        <taxon>Agaricomycotina</taxon>
        <taxon>Agaricomycetes</taxon>
        <taxon>Agaricomycetidae</taxon>
        <taxon>Agaricales</taxon>
        <taxon>Pluteineae</taxon>
        <taxon>Amanitaceae</taxon>
        <taxon>Amanita</taxon>
    </lineage>
</organism>
<gene>
    <name evidence="3" type="ORF">AMATHDRAFT_64564</name>
</gene>
<accession>A0A2A9NM62</accession>
<reference evidence="3 4" key="1">
    <citation type="submission" date="2014-02" db="EMBL/GenBank/DDBJ databases">
        <title>Transposable element dynamics among asymbiotic and ectomycorrhizal Amanita fungi.</title>
        <authorList>
            <consortium name="DOE Joint Genome Institute"/>
            <person name="Hess J."/>
            <person name="Skrede I."/>
            <person name="Wolfe B."/>
            <person name="LaButti K."/>
            <person name="Ohm R.A."/>
            <person name="Grigoriev I.V."/>
            <person name="Pringle A."/>
        </authorList>
    </citation>
    <scope>NUCLEOTIDE SEQUENCE [LARGE SCALE GENOMIC DNA]</scope>
    <source>
        <strain evidence="3 4">SKay4041</strain>
    </source>
</reference>
<dbReference type="OrthoDB" id="1028014at2759"/>
<evidence type="ECO:0000313" key="3">
    <source>
        <dbReference type="EMBL" id="PFH48810.1"/>
    </source>
</evidence>
<dbReference type="InterPro" id="IPR001214">
    <property type="entry name" value="SET_dom"/>
</dbReference>
<feature type="region of interest" description="Disordered" evidence="1">
    <location>
        <begin position="292"/>
        <end position="312"/>
    </location>
</feature>
<dbReference type="SMART" id="SM00317">
    <property type="entry name" value="SET"/>
    <property type="match status" value="1"/>
</dbReference>
<dbReference type="Proteomes" id="UP000242287">
    <property type="component" value="Unassembled WGS sequence"/>
</dbReference>
<dbReference type="EMBL" id="KZ302049">
    <property type="protein sequence ID" value="PFH48810.1"/>
    <property type="molecule type" value="Genomic_DNA"/>
</dbReference>
<dbReference type="AlphaFoldDB" id="A0A2A9NM62"/>
<dbReference type="PANTHER" id="PTHR12197:SF294">
    <property type="entry name" value="POTENTIAL PROTEIN LYSINE METHYLTRANSFERASE SET6"/>
    <property type="match status" value="1"/>
</dbReference>